<dbReference type="InterPro" id="IPR051595">
    <property type="entry name" value="GH25_Enzymes"/>
</dbReference>
<sequence>MRVRVRIVTMKLSWKLFLARNCSDGGRERGEQLTATLLRMDAAHLPDLPFIGVYYDNTFDMDSLTTISNAAATGIGLEPLFIPDILSKVPAKTQIMNLYNALNDYNVKIQRLWVQVRDQNQWMATPFGLQQNLDFFNETIYTARNLTWKIGVFTTKQDWQTIMGNSASQDFYQSAANLWYTNTTGNGTSGETTQDFSDFTNFGIWSTSGNTMPNVKQFGVNENVCKLNVNRQEISFKN</sequence>
<protein>
    <recommendedName>
        <fullName evidence="3">GH18 domain-containing protein</fullName>
    </recommendedName>
</protein>
<comment type="caution">
    <text evidence="1">The sequence shown here is derived from an EMBL/GenBank/DDBJ whole genome shotgun (WGS) entry which is preliminary data.</text>
</comment>
<gene>
    <name evidence="1" type="ORF">WR25_05815</name>
</gene>
<dbReference type="PANTHER" id="PTHR23208:SF17">
    <property type="entry name" value="LYSOZYME-LIKE PROTEIN 3"/>
    <property type="match status" value="1"/>
</dbReference>
<dbReference type="PANTHER" id="PTHR23208">
    <property type="entry name" value="LYSOZYME PROTEIN"/>
    <property type="match status" value="1"/>
</dbReference>
<dbReference type="EMBL" id="LIAE01006263">
    <property type="protein sequence ID" value="PAV92123.1"/>
    <property type="molecule type" value="Genomic_DNA"/>
</dbReference>
<dbReference type="OrthoDB" id="25039at2759"/>
<evidence type="ECO:0000313" key="1">
    <source>
        <dbReference type="EMBL" id="PAV92123.1"/>
    </source>
</evidence>
<reference evidence="1 2" key="1">
    <citation type="journal article" date="2017" name="Curr. Biol.">
        <title>Genome architecture and evolution of a unichromosomal asexual nematode.</title>
        <authorList>
            <person name="Fradin H."/>
            <person name="Zegar C."/>
            <person name="Gutwein M."/>
            <person name="Lucas J."/>
            <person name="Kovtun M."/>
            <person name="Corcoran D."/>
            <person name="Baugh L.R."/>
            <person name="Kiontke K."/>
            <person name="Gunsalus K."/>
            <person name="Fitch D.H."/>
            <person name="Piano F."/>
        </authorList>
    </citation>
    <scope>NUCLEOTIDE SEQUENCE [LARGE SCALE GENOMIC DNA]</scope>
    <source>
        <strain evidence="1">PF1309</strain>
    </source>
</reference>
<organism evidence="1 2">
    <name type="scientific">Diploscapter pachys</name>
    <dbReference type="NCBI Taxonomy" id="2018661"/>
    <lineage>
        <taxon>Eukaryota</taxon>
        <taxon>Metazoa</taxon>
        <taxon>Ecdysozoa</taxon>
        <taxon>Nematoda</taxon>
        <taxon>Chromadorea</taxon>
        <taxon>Rhabditida</taxon>
        <taxon>Rhabditina</taxon>
        <taxon>Rhabditomorpha</taxon>
        <taxon>Rhabditoidea</taxon>
        <taxon>Rhabditidae</taxon>
        <taxon>Diploscapter</taxon>
    </lineage>
</organism>
<dbReference type="GO" id="GO:0045087">
    <property type="term" value="P:innate immune response"/>
    <property type="evidence" value="ECO:0007669"/>
    <property type="project" value="TreeGrafter"/>
</dbReference>
<dbReference type="InterPro" id="IPR017853">
    <property type="entry name" value="GH"/>
</dbReference>
<proteinExistence type="predicted"/>
<name>A0A2A2M173_9BILA</name>
<keyword evidence="2" id="KW-1185">Reference proteome</keyword>
<dbReference type="AlphaFoldDB" id="A0A2A2M173"/>
<evidence type="ECO:0000313" key="2">
    <source>
        <dbReference type="Proteomes" id="UP000218231"/>
    </source>
</evidence>
<dbReference type="GO" id="GO:0007165">
    <property type="term" value="P:signal transduction"/>
    <property type="evidence" value="ECO:0007669"/>
    <property type="project" value="TreeGrafter"/>
</dbReference>
<evidence type="ECO:0008006" key="3">
    <source>
        <dbReference type="Google" id="ProtNLM"/>
    </source>
</evidence>
<accession>A0A2A2M173</accession>
<dbReference type="Proteomes" id="UP000218231">
    <property type="component" value="Unassembled WGS sequence"/>
</dbReference>
<dbReference type="SUPFAM" id="SSF51445">
    <property type="entry name" value="(Trans)glycosidases"/>
    <property type="match status" value="1"/>
</dbReference>